<reference evidence="1 2" key="1">
    <citation type="journal article" date="2018" name="PLoS Genet.">
        <title>Population sequencing reveals clonal diversity and ancestral inbreeding in the grapevine cultivar Chardonnay.</title>
        <authorList>
            <person name="Roach M.J."/>
            <person name="Johnson D.L."/>
            <person name="Bohlmann J."/>
            <person name="van Vuuren H.J."/>
            <person name="Jones S.J."/>
            <person name="Pretorius I.S."/>
            <person name="Schmidt S.A."/>
            <person name="Borneman A.R."/>
        </authorList>
    </citation>
    <scope>NUCLEOTIDE SEQUENCE [LARGE SCALE GENOMIC DNA]</scope>
    <source>
        <strain evidence="2">cv. Chardonnay</strain>
        <tissue evidence="1">Leaf</tissue>
    </source>
</reference>
<sequence>MLPPTTHALKFYGMNLKDFQPVLVCNCGGMKTWMESRQMDHVIKFLIGLNDSYSQVRAQILMMDPIPPIAKTFALVVQEERLRNIKFGILPPPEPIAFNAKNQPPSVINSVVEPKCERPLCTHCGLLGDTIDKYYKIHG</sequence>
<evidence type="ECO:0000313" key="1">
    <source>
        <dbReference type="EMBL" id="RVW24656.1"/>
    </source>
</evidence>
<dbReference type="PANTHER" id="PTHR34222:SF99">
    <property type="entry name" value="PROTEIN, PUTATIVE-RELATED"/>
    <property type="match status" value="1"/>
</dbReference>
<name>A0A438CN64_VITVI</name>
<protein>
    <submittedName>
        <fullName evidence="1">Uncharacterized protein</fullName>
    </submittedName>
</protein>
<proteinExistence type="predicted"/>
<dbReference type="EMBL" id="QGNW01002166">
    <property type="protein sequence ID" value="RVW24656.1"/>
    <property type="molecule type" value="Genomic_DNA"/>
</dbReference>
<comment type="caution">
    <text evidence="1">The sequence shown here is derived from an EMBL/GenBank/DDBJ whole genome shotgun (WGS) entry which is preliminary data.</text>
</comment>
<dbReference type="PANTHER" id="PTHR34222">
    <property type="entry name" value="GAG_PRE-INTEGRS DOMAIN-CONTAINING PROTEIN"/>
    <property type="match status" value="1"/>
</dbReference>
<gene>
    <name evidence="1" type="ORF">CK203_082196</name>
</gene>
<organism evidence="1 2">
    <name type="scientific">Vitis vinifera</name>
    <name type="common">Grape</name>
    <dbReference type="NCBI Taxonomy" id="29760"/>
    <lineage>
        <taxon>Eukaryota</taxon>
        <taxon>Viridiplantae</taxon>
        <taxon>Streptophyta</taxon>
        <taxon>Embryophyta</taxon>
        <taxon>Tracheophyta</taxon>
        <taxon>Spermatophyta</taxon>
        <taxon>Magnoliopsida</taxon>
        <taxon>eudicotyledons</taxon>
        <taxon>Gunneridae</taxon>
        <taxon>Pentapetalae</taxon>
        <taxon>rosids</taxon>
        <taxon>Vitales</taxon>
        <taxon>Vitaceae</taxon>
        <taxon>Viteae</taxon>
        <taxon>Vitis</taxon>
    </lineage>
</organism>
<dbReference type="Proteomes" id="UP000288805">
    <property type="component" value="Unassembled WGS sequence"/>
</dbReference>
<accession>A0A438CN64</accession>
<evidence type="ECO:0000313" key="2">
    <source>
        <dbReference type="Proteomes" id="UP000288805"/>
    </source>
</evidence>
<dbReference type="AlphaFoldDB" id="A0A438CN64"/>